<feature type="coiled-coil region" evidence="1">
    <location>
        <begin position="97"/>
        <end position="250"/>
    </location>
</feature>
<organism evidence="3 4">
    <name type="scientific">Pantherophis guttatus</name>
    <name type="common">Corn snake</name>
    <name type="synonym">Elaphe guttata</name>
    <dbReference type="NCBI Taxonomy" id="94885"/>
    <lineage>
        <taxon>Eukaryota</taxon>
        <taxon>Metazoa</taxon>
        <taxon>Chordata</taxon>
        <taxon>Craniata</taxon>
        <taxon>Vertebrata</taxon>
        <taxon>Euteleostomi</taxon>
        <taxon>Lepidosauria</taxon>
        <taxon>Squamata</taxon>
        <taxon>Bifurcata</taxon>
        <taxon>Unidentata</taxon>
        <taxon>Episquamata</taxon>
        <taxon>Toxicofera</taxon>
        <taxon>Serpentes</taxon>
        <taxon>Colubroidea</taxon>
        <taxon>Colubridae</taxon>
        <taxon>Colubrinae</taxon>
        <taxon>Pantherophis</taxon>
    </lineage>
</organism>
<dbReference type="PANTHER" id="PTHR31940">
    <property type="entry name" value="SMALL KINETOCHORE-ASSOCIATED PROTEIN"/>
    <property type="match status" value="1"/>
</dbReference>
<evidence type="ECO:0000313" key="4">
    <source>
        <dbReference type="RefSeq" id="XP_034273755.1"/>
    </source>
</evidence>
<evidence type="ECO:0000256" key="1">
    <source>
        <dbReference type="SAM" id="Coils"/>
    </source>
</evidence>
<dbReference type="GO" id="GO:0072686">
    <property type="term" value="C:mitotic spindle"/>
    <property type="evidence" value="ECO:0007669"/>
    <property type="project" value="TreeGrafter"/>
</dbReference>
<dbReference type="GO" id="GO:0034451">
    <property type="term" value="C:centriolar satellite"/>
    <property type="evidence" value="ECO:0007669"/>
    <property type="project" value="TreeGrafter"/>
</dbReference>
<sequence length="250" mass="28767">MDTDKSKIPVYISQQSKTTGVLKEVQPCDYSKQQNQNKGMDSVPLKDPVFTFSANNPTACAALKDPNQRLTKSGKKVALPPPPKKGLPTTTRSYRRETELKNKNKLLENDKSELSLKVEAMQKEMTDMKKLCDSLEKENEKLKNFQESCLLILEAKNLDPVTGEQILEEEETKKKLQTEITVLSDKLNADLELFIQMAKEEKENIQNAQTRWKQIEEERTHFLEEQQSFHREMEELFAALNQEVDFLNAS</sequence>
<dbReference type="GO" id="GO:0007051">
    <property type="term" value="P:spindle organization"/>
    <property type="evidence" value="ECO:0007669"/>
    <property type="project" value="InterPro"/>
</dbReference>
<dbReference type="AlphaFoldDB" id="A0A6P9C208"/>
<evidence type="ECO:0000313" key="3">
    <source>
        <dbReference type="Proteomes" id="UP001652622"/>
    </source>
</evidence>
<dbReference type="Proteomes" id="UP001652622">
    <property type="component" value="Unplaced"/>
</dbReference>
<feature type="region of interest" description="Disordered" evidence="2">
    <location>
        <begin position="71"/>
        <end position="90"/>
    </location>
</feature>
<dbReference type="GO" id="GO:0035371">
    <property type="term" value="C:microtubule plus-end"/>
    <property type="evidence" value="ECO:0007669"/>
    <property type="project" value="TreeGrafter"/>
</dbReference>
<dbReference type="OrthoDB" id="9940269at2759"/>
<dbReference type="OMA" id="EMKECSA"/>
<dbReference type="InParanoid" id="A0A6P9C208"/>
<accession>A0A6P9C208</accession>
<dbReference type="GO" id="GO:0000776">
    <property type="term" value="C:kinetochore"/>
    <property type="evidence" value="ECO:0007669"/>
    <property type="project" value="InterPro"/>
</dbReference>
<protein>
    <submittedName>
        <fullName evidence="4">Small kinetochore-associated protein isoform X1</fullName>
    </submittedName>
</protein>
<proteinExistence type="predicted"/>
<reference evidence="4" key="1">
    <citation type="submission" date="2025-08" db="UniProtKB">
        <authorList>
            <consortium name="RefSeq"/>
        </authorList>
    </citation>
    <scope>IDENTIFICATION</scope>
    <source>
        <tissue evidence="4">Blood</tissue>
    </source>
</reference>
<dbReference type="CTD" id="90417"/>
<keyword evidence="1" id="KW-0175">Coiled coil</keyword>
<dbReference type="GO" id="GO:0000070">
    <property type="term" value="P:mitotic sister chromatid segregation"/>
    <property type="evidence" value="ECO:0007669"/>
    <property type="project" value="TreeGrafter"/>
</dbReference>
<dbReference type="GeneID" id="117665690"/>
<dbReference type="PANTHER" id="PTHR31940:SF2">
    <property type="entry name" value="SMALL KINETOCHORE-ASSOCIATED PROTEIN"/>
    <property type="match status" value="1"/>
</dbReference>
<name>A0A6P9C208_PANGU</name>
<dbReference type="InterPro" id="IPR033373">
    <property type="entry name" value="SKAP"/>
</dbReference>
<keyword evidence="3" id="KW-1185">Reference proteome</keyword>
<dbReference type="RefSeq" id="XP_034273755.1">
    <property type="nucleotide sequence ID" value="XM_034417864.2"/>
</dbReference>
<dbReference type="GO" id="GO:0051988">
    <property type="term" value="P:regulation of attachment of spindle microtubules to kinetochore"/>
    <property type="evidence" value="ECO:0007669"/>
    <property type="project" value="InterPro"/>
</dbReference>
<dbReference type="KEGG" id="pgut:117665690"/>
<gene>
    <name evidence="4" type="primary">KNSTRN</name>
</gene>
<evidence type="ECO:0000256" key="2">
    <source>
        <dbReference type="SAM" id="MobiDB-lite"/>
    </source>
</evidence>